<feature type="domain" description="C3H1-type" evidence="10">
    <location>
        <begin position="8"/>
        <end position="30"/>
    </location>
</feature>
<dbReference type="SMART" id="SM00356">
    <property type="entry name" value="ZnF_C3H1"/>
    <property type="match status" value="1"/>
</dbReference>
<dbReference type="PANTHER" id="PTHR46527:SF1">
    <property type="entry name" value="NUCLEOPORIN NUP42"/>
    <property type="match status" value="1"/>
</dbReference>
<dbReference type="AlphaFoldDB" id="A0A9Q0XPP5"/>
<dbReference type="InterPro" id="IPR051767">
    <property type="entry name" value="Nucleoporin_NUP42"/>
</dbReference>
<reference evidence="11" key="1">
    <citation type="journal article" date="2023" name="DNA Res.">
        <title>Chromosome-level genome assembly of Phrynocephalus forsythii using third-generation DNA sequencing and Hi-C analysis.</title>
        <authorList>
            <person name="Qi Y."/>
            <person name="Zhao W."/>
            <person name="Zhao Y."/>
            <person name="Niu C."/>
            <person name="Cao S."/>
            <person name="Zhang Y."/>
        </authorList>
    </citation>
    <scope>NUCLEOTIDE SEQUENCE</scope>
    <source>
        <tissue evidence="11">Muscle</tissue>
    </source>
</reference>
<evidence type="ECO:0000256" key="6">
    <source>
        <dbReference type="ARBA" id="ARBA00039886"/>
    </source>
</evidence>
<feature type="zinc finger region" description="C3H1-type" evidence="8">
    <location>
        <begin position="8"/>
        <end position="30"/>
    </location>
</feature>
<keyword evidence="3" id="KW-0813">Transport</keyword>
<keyword evidence="8" id="KW-0863">Zinc-finger</keyword>
<feature type="region of interest" description="Disordered" evidence="9">
    <location>
        <begin position="489"/>
        <end position="512"/>
    </location>
</feature>
<keyword evidence="3" id="KW-0509">mRNA transport</keyword>
<feature type="region of interest" description="Disordered" evidence="9">
    <location>
        <begin position="33"/>
        <end position="52"/>
    </location>
</feature>
<comment type="subcellular location">
    <subcellularLocation>
        <location evidence="1">Nucleus membrane</location>
        <topology evidence="1">Peripheral membrane protein</topology>
        <orientation evidence="1">Cytoplasmic side</orientation>
    </subcellularLocation>
    <subcellularLocation>
        <location evidence="2">Nucleus</location>
        <location evidence="2">Nuclear pore complex</location>
    </subcellularLocation>
</comment>
<dbReference type="GO" id="GO:0031965">
    <property type="term" value="C:nuclear membrane"/>
    <property type="evidence" value="ECO:0007669"/>
    <property type="project" value="UniProtKB-SubCell"/>
</dbReference>
<evidence type="ECO:0000256" key="2">
    <source>
        <dbReference type="ARBA" id="ARBA00004567"/>
    </source>
</evidence>
<feature type="compositionally biased region" description="Polar residues" evidence="9">
    <location>
        <begin position="35"/>
        <end position="44"/>
    </location>
</feature>
<evidence type="ECO:0000313" key="12">
    <source>
        <dbReference type="Proteomes" id="UP001142489"/>
    </source>
</evidence>
<dbReference type="GO" id="GO:0005643">
    <property type="term" value="C:nuclear pore"/>
    <property type="evidence" value="ECO:0007669"/>
    <property type="project" value="UniProtKB-SubCell"/>
</dbReference>
<comment type="function">
    <text evidence="5">Required for the export of mRNAs containing poly(A) tails from the nucleus into the cytoplasm.</text>
</comment>
<comment type="caution">
    <text evidence="11">The sequence shown here is derived from an EMBL/GenBank/DDBJ whole genome shotgun (WGS) entry which is preliminary data.</text>
</comment>
<dbReference type="GO" id="GO:0008270">
    <property type="term" value="F:zinc ion binding"/>
    <property type="evidence" value="ECO:0007669"/>
    <property type="project" value="UniProtKB-KW"/>
</dbReference>
<evidence type="ECO:0000256" key="5">
    <source>
        <dbReference type="ARBA" id="ARBA00037262"/>
    </source>
</evidence>
<dbReference type="EMBL" id="JAPFRF010000009">
    <property type="protein sequence ID" value="KAJ7322405.1"/>
    <property type="molecule type" value="Genomic_DNA"/>
</dbReference>
<evidence type="ECO:0000259" key="10">
    <source>
        <dbReference type="PROSITE" id="PS50103"/>
    </source>
</evidence>
<evidence type="ECO:0000313" key="11">
    <source>
        <dbReference type="EMBL" id="KAJ7322405.1"/>
    </source>
</evidence>
<evidence type="ECO:0000256" key="4">
    <source>
        <dbReference type="ARBA" id="ARBA00023242"/>
    </source>
</evidence>
<dbReference type="Proteomes" id="UP001142489">
    <property type="component" value="Unassembled WGS sequence"/>
</dbReference>
<keyword evidence="8" id="KW-0862">Zinc</keyword>
<organism evidence="11 12">
    <name type="scientific">Phrynocephalus forsythii</name>
    <dbReference type="NCBI Taxonomy" id="171643"/>
    <lineage>
        <taxon>Eukaryota</taxon>
        <taxon>Metazoa</taxon>
        <taxon>Chordata</taxon>
        <taxon>Craniata</taxon>
        <taxon>Vertebrata</taxon>
        <taxon>Euteleostomi</taxon>
        <taxon>Lepidosauria</taxon>
        <taxon>Squamata</taxon>
        <taxon>Bifurcata</taxon>
        <taxon>Unidentata</taxon>
        <taxon>Episquamata</taxon>
        <taxon>Toxicofera</taxon>
        <taxon>Iguania</taxon>
        <taxon>Acrodonta</taxon>
        <taxon>Agamidae</taxon>
        <taxon>Agaminae</taxon>
        <taxon>Phrynocephalus</taxon>
    </lineage>
</organism>
<keyword evidence="3" id="KW-0653">Protein transport</keyword>
<evidence type="ECO:0000256" key="1">
    <source>
        <dbReference type="ARBA" id="ARBA00004335"/>
    </source>
</evidence>
<dbReference type="InterPro" id="IPR000571">
    <property type="entry name" value="Znf_CCCH"/>
</dbReference>
<keyword evidence="3" id="KW-0906">Nuclear pore complex</keyword>
<proteinExistence type="predicted"/>
<dbReference type="OrthoDB" id="20729at2759"/>
<evidence type="ECO:0000256" key="7">
    <source>
        <dbReference type="ARBA" id="ARBA00042384"/>
    </source>
</evidence>
<dbReference type="PROSITE" id="PS50103">
    <property type="entry name" value="ZF_C3H1"/>
    <property type="match status" value="1"/>
</dbReference>
<keyword evidence="3" id="KW-0811">Translocation</keyword>
<evidence type="ECO:0000256" key="8">
    <source>
        <dbReference type="PROSITE-ProRule" id="PRU00723"/>
    </source>
</evidence>
<keyword evidence="8" id="KW-0479">Metal-binding</keyword>
<sequence length="512" mass="55901">MARHGGGVCSYFLQGNCRFGDRCWNEHPRYGRSKQAYSQNSGSSRRGGWSDHNQRYSNVVQASSFSKSSSWRDSRDPGSFSQNRFNVLNASENLSNGGIKDEEEKLLEIIRKDMEIWESSGQWMFSTYAPMKEKPNISGFSEFLPEELRLEYYNCRASNDTQNYINSVQQLLTQWRTRLHELKNINASTKAALISEFKNAVGQPPPAFGFGGQQTSTFGASSFSFKSPPELTSIPSGSTPAFGGTPAFGSTPSFGNLTGIQNTTTISAAPHSAGFGNLMASSPASFSFKMSSNSGELGAPGFSGFGKSFPVGPSGTPSASGFGASVATSTLNTGSTAFGQPANVFGVNATLASPEAPTRVTSETLFTPKAELSAEELKQFEAKRFTLGKIPLKPPPVELLKYESNYGWLWRVNIGEEMGQTVALRVVWTSTLIVSITLAGKKGGVVQLQDERSQLNPKLQFYVDTGKQWKKQWEKIGMEKCAKLLQQQEEAKGPEAELLEIPVNMESERNES</sequence>
<name>A0A9Q0XPP5_9SAUR</name>
<evidence type="ECO:0000256" key="9">
    <source>
        <dbReference type="SAM" id="MobiDB-lite"/>
    </source>
</evidence>
<dbReference type="PANTHER" id="PTHR46527">
    <property type="entry name" value="NUCLEOPORIN-LIKE PROTEIN 2"/>
    <property type="match status" value="1"/>
</dbReference>
<keyword evidence="4" id="KW-0539">Nucleus</keyword>
<accession>A0A9Q0XPP5</accession>
<gene>
    <name evidence="11" type="ORF">JRQ81_018692</name>
</gene>
<keyword evidence="12" id="KW-1185">Reference proteome</keyword>
<evidence type="ECO:0000256" key="3">
    <source>
        <dbReference type="ARBA" id="ARBA00023132"/>
    </source>
</evidence>
<protein>
    <recommendedName>
        <fullName evidence="6">Nucleoporin NUP42</fullName>
    </recommendedName>
    <alternativeName>
        <fullName evidence="7">Nucleoporin-like protein 2</fullName>
    </alternativeName>
</protein>